<dbReference type="InterPro" id="IPR005467">
    <property type="entry name" value="His_kinase_dom"/>
</dbReference>
<dbReference type="SUPFAM" id="SSF47384">
    <property type="entry name" value="Homodimeric domain of signal transducing histidine kinase"/>
    <property type="match status" value="1"/>
</dbReference>
<dbReference type="EC" id="2.7.13.3" evidence="3"/>
<dbReference type="PANTHER" id="PTHR45453">
    <property type="entry name" value="PHOSPHATE REGULON SENSOR PROTEIN PHOR"/>
    <property type="match status" value="1"/>
</dbReference>
<evidence type="ECO:0000256" key="2">
    <source>
        <dbReference type="ARBA" id="ARBA00004651"/>
    </source>
</evidence>
<dbReference type="CDD" id="cd00082">
    <property type="entry name" value="HisKA"/>
    <property type="match status" value="1"/>
</dbReference>
<feature type="domain" description="Histidine kinase" evidence="12">
    <location>
        <begin position="126"/>
        <end position="343"/>
    </location>
</feature>
<dbReference type="InterPro" id="IPR050351">
    <property type="entry name" value="BphY/WalK/GraS-like"/>
</dbReference>
<evidence type="ECO:0000256" key="9">
    <source>
        <dbReference type="ARBA" id="ARBA00023136"/>
    </source>
</evidence>
<dbReference type="PANTHER" id="PTHR45453:SF2">
    <property type="entry name" value="HISTIDINE KINASE"/>
    <property type="match status" value="1"/>
</dbReference>
<protein>
    <recommendedName>
        <fullName evidence="10">Sensor-like histidine kinase SenX3</fullName>
        <ecNumber evidence="3">2.7.13.3</ecNumber>
    </recommendedName>
</protein>
<dbReference type="OrthoDB" id="9757990at2"/>
<keyword evidence="8 11" id="KW-1133">Transmembrane helix</keyword>
<dbReference type="AlphaFoldDB" id="F2NB91"/>
<comment type="subcellular location">
    <subcellularLocation>
        <location evidence="2">Cell membrane</location>
        <topology evidence="2">Multi-pass membrane protein</topology>
    </subcellularLocation>
</comment>
<dbReference type="PROSITE" id="PS50109">
    <property type="entry name" value="HIS_KIN"/>
    <property type="match status" value="1"/>
</dbReference>
<accession>F2NB91</accession>
<evidence type="ECO:0000256" key="10">
    <source>
        <dbReference type="ARBA" id="ARBA00039401"/>
    </source>
</evidence>
<dbReference type="GO" id="GO:0016036">
    <property type="term" value="P:cellular response to phosphate starvation"/>
    <property type="evidence" value="ECO:0007669"/>
    <property type="project" value="TreeGrafter"/>
</dbReference>
<evidence type="ECO:0000256" key="1">
    <source>
        <dbReference type="ARBA" id="ARBA00000085"/>
    </source>
</evidence>
<dbReference type="SUPFAM" id="SSF55874">
    <property type="entry name" value="ATPase domain of HSP90 chaperone/DNA topoisomerase II/histidine kinase"/>
    <property type="match status" value="1"/>
</dbReference>
<dbReference type="Pfam" id="PF02518">
    <property type="entry name" value="HATPase_c"/>
    <property type="match status" value="1"/>
</dbReference>
<dbReference type="KEGG" id="cgo:Corgl_0510"/>
<dbReference type="HOGENOM" id="CLU_000445_13_1_11"/>
<evidence type="ECO:0000313" key="14">
    <source>
        <dbReference type="Proteomes" id="UP000006851"/>
    </source>
</evidence>
<dbReference type="GO" id="GO:0005886">
    <property type="term" value="C:plasma membrane"/>
    <property type="evidence" value="ECO:0007669"/>
    <property type="project" value="UniProtKB-SubCell"/>
</dbReference>
<keyword evidence="5" id="KW-0808">Transferase</keyword>
<dbReference type="GO" id="GO:0000155">
    <property type="term" value="F:phosphorelay sensor kinase activity"/>
    <property type="evidence" value="ECO:0007669"/>
    <property type="project" value="InterPro"/>
</dbReference>
<dbReference type="RefSeq" id="WP_013708370.1">
    <property type="nucleotide sequence ID" value="NC_015389.1"/>
</dbReference>
<evidence type="ECO:0000256" key="6">
    <source>
        <dbReference type="ARBA" id="ARBA00022692"/>
    </source>
</evidence>
<evidence type="ECO:0000256" key="4">
    <source>
        <dbReference type="ARBA" id="ARBA00022475"/>
    </source>
</evidence>
<dbReference type="InterPro" id="IPR003594">
    <property type="entry name" value="HATPase_dom"/>
</dbReference>
<dbReference type="Proteomes" id="UP000006851">
    <property type="component" value="Chromosome"/>
</dbReference>
<evidence type="ECO:0000256" key="8">
    <source>
        <dbReference type="ARBA" id="ARBA00022989"/>
    </source>
</evidence>
<dbReference type="Gene3D" id="3.30.565.10">
    <property type="entry name" value="Histidine kinase-like ATPase, C-terminal domain"/>
    <property type="match status" value="1"/>
</dbReference>
<evidence type="ECO:0000256" key="7">
    <source>
        <dbReference type="ARBA" id="ARBA00022777"/>
    </source>
</evidence>
<dbReference type="GO" id="GO:0004721">
    <property type="term" value="F:phosphoprotein phosphatase activity"/>
    <property type="evidence" value="ECO:0007669"/>
    <property type="project" value="TreeGrafter"/>
</dbReference>
<dbReference type="STRING" id="700015.Corgl_0510"/>
<reference evidence="14" key="1">
    <citation type="journal article" date="2013" name="Stand. Genomic Sci.">
        <title>Complete genome sequence of Coriobacterium glomerans type strain (PW2(T)) from the midgut of Pyrrhocoris apterus L. (red soldier bug).</title>
        <authorList>
            <person name="Stackebrandt E."/>
            <person name="Zeytun A."/>
            <person name="Lapidus A."/>
            <person name="Nolan M."/>
            <person name="Lucas S."/>
            <person name="Hammon N."/>
            <person name="Deshpande S."/>
            <person name="Cheng J.F."/>
            <person name="Tapia R."/>
            <person name="Goodwin L.A."/>
            <person name="Pitluck S."/>
            <person name="Liolios K."/>
            <person name="Pagani I."/>
            <person name="Ivanova N."/>
            <person name="Mavromatis K."/>
            <person name="Mikhailova N."/>
            <person name="Huntemann M."/>
            <person name="Pati A."/>
            <person name="Chen A."/>
            <person name="Palaniappan K."/>
            <person name="Chang Y.J."/>
            <person name="Land M."/>
            <person name="Hauser L."/>
            <person name="Rohde M."/>
            <person name="Pukall R."/>
            <person name="Goker M."/>
            <person name="Detter J.C."/>
            <person name="Woyke T."/>
            <person name="Bristow J."/>
            <person name="Eisen J.A."/>
            <person name="Markowitz V."/>
            <person name="Hugenholtz P."/>
            <person name="Kyrpides N.C."/>
            <person name="Klenk H.P."/>
        </authorList>
    </citation>
    <scope>NUCLEOTIDE SEQUENCE</scope>
    <source>
        <strain evidence="14">ATCC 49209 / DSM 20642 / JCM 10262 / PW2</strain>
    </source>
</reference>
<evidence type="ECO:0000256" key="3">
    <source>
        <dbReference type="ARBA" id="ARBA00012438"/>
    </source>
</evidence>
<feature type="transmembrane region" description="Helical" evidence="11">
    <location>
        <begin position="7"/>
        <end position="29"/>
    </location>
</feature>
<dbReference type="InterPro" id="IPR036890">
    <property type="entry name" value="HATPase_C_sf"/>
</dbReference>
<evidence type="ECO:0000256" key="11">
    <source>
        <dbReference type="SAM" id="Phobius"/>
    </source>
</evidence>
<evidence type="ECO:0000259" key="12">
    <source>
        <dbReference type="PROSITE" id="PS50109"/>
    </source>
</evidence>
<keyword evidence="7 13" id="KW-0418">Kinase</keyword>
<dbReference type="InterPro" id="IPR036097">
    <property type="entry name" value="HisK_dim/P_sf"/>
</dbReference>
<sequence>MKLSAYLRSAIPAIGFVALIDMVCALVLLTSRMGTASTLLVCGIMAAGALALLVGDYARKRPFFDDLERCGSDIEHPLWLTELVERPDYLEGEIAYDALCAISKAANDDIAAHRHQVEDYREYIETWVHEAKSPLAAAHLTLDNLERDSDAPAMIESIASLREELHRVEGYIDQALYFARSEALERDYLIRRHSLGRLVSNAIKANASQLIGAHITPVCEGLDLDVFTDEKWIGFILGQIVQNSIKYRREGAGTITFSGRIDNPGQARESVILSIRDDGCGICAADLPRVFDKGFTGLNGREVKRSTGIGLYLVKRLCKKMDVGISAASKEGSWFEIALSFSTNKFKYFC</sequence>
<organism evidence="13 14">
    <name type="scientific">Coriobacterium glomerans (strain ATCC 49209 / DSM 20642 / JCM 10262 / PW2)</name>
    <dbReference type="NCBI Taxonomy" id="700015"/>
    <lineage>
        <taxon>Bacteria</taxon>
        <taxon>Bacillati</taxon>
        <taxon>Actinomycetota</taxon>
        <taxon>Coriobacteriia</taxon>
        <taxon>Coriobacteriales</taxon>
        <taxon>Coriobacteriaceae</taxon>
        <taxon>Coriobacterium</taxon>
    </lineage>
</organism>
<comment type="catalytic activity">
    <reaction evidence="1">
        <text>ATP + protein L-histidine = ADP + protein N-phospho-L-histidine.</text>
        <dbReference type="EC" id="2.7.13.3"/>
    </reaction>
</comment>
<dbReference type="EMBL" id="CP002628">
    <property type="protein sequence ID" value="AEB06627.1"/>
    <property type="molecule type" value="Genomic_DNA"/>
</dbReference>
<keyword evidence="4" id="KW-1003">Cell membrane</keyword>
<name>F2NB91_CORGP</name>
<keyword evidence="6 11" id="KW-0812">Transmembrane</keyword>
<feature type="transmembrane region" description="Helical" evidence="11">
    <location>
        <begin position="35"/>
        <end position="54"/>
    </location>
</feature>
<dbReference type="InterPro" id="IPR003661">
    <property type="entry name" value="HisK_dim/P_dom"/>
</dbReference>
<proteinExistence type="predicted"/>
<dbReference type="SMART" id="SM00387">
    <property type="entry name" value="HATPase_c"/>
    <property type="match status" value="1"/>
</dbReference>
<keyword evidence="9 11" id="KW-0472">Membrane</keyword>
<evidence type="ECO:0000256" key="5">
    <source>
        <dbReference type="ARBA" id="ARBA00022679"/>
    </source>
</evidence>
<evidence type="ECO:0000313" key="13">
    <source>
        <dbReference type="EMBL" id="AEB06627.1"/>
    </source>
</evidence>
<dbReference type="eggNOG" id="COG0642">
    <property type="taxonomic scope" value="Bacteria"/>
</dbReference>
<gene>
    <name evidence="13" type="ordered locus">Corgl_0510</name>
</gene>
<keyword evidence="14" id="KW-1185">Reference proteome</keyword>